<dbReference type="SMART" id="SM00947">
    <property type="entry name" value="Pro_CA"/>
    <property type="match status" value="1"/>
</dbReference>
<dbReference type="GO" id="GO:0004089">
    <property type="term" value="F:carbonate dehydratase activity"/>
    <property type="evidence" value="ECO:0007669"/>
    <property type="project" value="UniProtKB-EC"/>
</dbReference>
<dbReference type="EMBL" id="KB932206">
    <property type="protein sequence ID" value="KCV69351.1"/>
    <property type="molecule type" value="Genomic_DNA"/>
</dbReference>
<evidence type="ECO:0000313" key="9">
    <source>
        <dbReference type="EMBL" id="KCV69351.1"/>
    </source>
</evidence>
<dbReference type="PANTHER" id="PTHR11002">
    <property type="entry name" value="CARBONIC ANHYDRASE"/>
    <property type="match status" value="1"/>
</dbReference>
<comment type="catalytic activity">
    <reaction evidence="6">
        <text>hydrogencarbonate + H(+) = CO2 + H2O</text>
        <dbReference type="Rhea" id="RHEA:10748"/>
        <dbReference type="ChEBI" id="CHEBI:15377"/>
        <dbReference type="ChEBI" id="CHEBI:15378"/>
        <dbReference type="ChEBI" id="CHEBI:16526"/>
        <dbReference type="ChEBI" id="CHEBI:17544"/>
        <dbReference type="EC" id="4.2.1.1"/>
    </reaction>
</comment>
<evidence type="ECO:0000256" key="8">
    <source>
        <dbReference type="SAM" id="MobiDB-lite"/>
    </source>
</evidence>
<dbReference type="InterPro" id="IPR001765">
    <property type="entry name" value="Carbonic_anhydrase"/>
</dbReference>
<dbReference type="EC" id="4.2.1.1" evidence="2"/>
<feature type="binding site" evidence="7">
    <location>
        <position position="216"/>
    </location>
    <ligand>
        <name>Zn(2+)</name>
        <dbReference type="ChEBI" id="CHEBI:29105"/>
    </ligand>
</feature>
<evidence type="ECO:0000256" key="3">
    <source>
        <dbReference type="ARBA" id="ARBA00022723"/>
    </source>
</evidence>
<dbReference type="eggNOG" id="KOG1578">
    <property type="taxonomic scope" value="Eukaryota"/>
</dbReference>
<keyword evidence="10" id="KW-1185">Reference proteome</keyword>
<evidence type="ECO:0000256" key="4">
    <source>
        <dbReference type="ARBA" id="ARBA00022833"/>
    </source>
</evidence>
<dbReference type="AlphaFoldDB" id="A0A058Z5E5"/>
<protein>
    <recommendedName>
        <fullName evidence="2">carbonic anhydrase</fullName>
        <ecNumber evidence="2">4.2.1.1</ecNumber>
    </recommendedName>
</protein>
<keyword evidence="5" id="KW-0456">Lyase</keyword>
<dbReference type="RefSeq" id="XP_009495916.1">
    <property type="nucleotide sequence ID" value="XM_009497641.1"/>
</dbReference>
<evidence type="ECO:0000256" key="2">
    <source>
        <dbReference type="ARBA" id="ARBA00012925"/>
    </source>
</evidence>
<dbReference type="GO" id="GO:0071244">
    <property type="term" value="P:cellular response to carbon dioxide"/>
    <property type="evidence" value="ECO:0007669"/>
    <property type="project" value="TreeGrafter"/>
</dbReference>
<feature type="region of interest" description="Disordered" evidence="8">
    <location>
        <begin position="86"/>
        <end position="170"/>
    </location>
</feature>
<keyword evidence="3 7" id="KW-0479">Metal-binding</keyword>
<evidence type="ECO:0000256" key="6">
    <source>
        <dbReference type="ARBA" id="ARBA00048348"/>
    </source>
</evidence>
<dbReference type="GO" id="GO:0008270">
    <property type="term" value="F:zinc ion binding"/>
    <property type="evidence" value="ECO:0007669"/>
    <property type="project" value="InterPro"/>
</dbReference>
<evidence type="ECO:0000256" key="5">
    <source>
        <dbReference type="ARBA" id="ARBA00023239"/>
    </source>
</evidence>
<name>A0A058Z5E5_FONAL</name>
<dbReference type="PANTHER" id="PTHR11002:SF76">
    <property type="entry name" value="CARBONIC ANHYDRASE"/>
    <property type="match status" value="1"/>
</dbReference>
<gene>
    <name evidence="9" type="ORF">H696_03783</name>
</gene>
<sequence length="391" mass="42761">MRPDTKIPDFTVDYSPEAWFDYTDEALRYLASVVCSGSTEHPEQVSERFEELQRTVPDSSLASDAGPAAQMTELLGSLSLLQKDLSAMPTEGPPSPLSPGWVVTSHADADDAGADGPGGEMAIQKKKKKSKQATPPGPAPPPKEKRTDLEQAPPKPKAPSPPDAGQQPAPVPVIYRKSFEQLLKDNYMWAASMRRDDPAFFNRRGPQMPNFLWIGCCDSRSPGSTVSGQLPGSVFEMRTIANIFNPMCLSTMSILEYAVEGLHVENIIVCCHTNCGGVRAALLRSRLGVLDYYTEPIRNQLRRDEQVLAAARSQDHIQLEAYAVLSNAVAQAVAVATSVVVQRAWEVGRSLRIHTVIYNLSSGHLLLGHPSFESNHCLTEAVCQMSHLARR</sequence>
<dbReference type="GeneID" id="20528508"/>
<feature type="binding site" evidence="7">
    <location>
        <position position="272"/>
    </location>
    <ligand>
        <name>Zn(2+)</name>
        <dbReference type="ChEBI" id="CHEBI:29105"/>
    </ligand>
</feature>
<organism evidence="9">
    <name type="scientific">Fonticula alba</name>
    <name type="common">Slime mold</name>
    <dbReference type="NCBI Taxonomy" id="691883"/>
    <lineage>
        <taxon>Eukaryota</taxon>
        <taxon>Rotosphaerida</taxon>
        <taxon>Fonticulaceae</taxon>
        <taxon>Fonticula</taxon>
    </lineage>
</organism>
<dbReference type="Gene3D" id="3.40.1050.10">
    <property type="entry name" value="Carbonic anhydrase"/>
    <property type="match status" value="1"/>
</dbReference>
<dbReference type="Proteomes" id="UP000030693">
    <property type="component" value="Unassembled WGS sequence"/>
</dbReference>
<dbReference type="GO" id="GO:0034599">
    <property type="term" value="P:cellular response to oxidative stress"/>
    <property type="evidence" value="ECO:0007669"/>
    <property type="project" value="TreeGrafter"/>
</dbReference>
<proteinExistence type="inferred from homology"/>
<feature type="compositionally biased region" description="Pro residues" evidence="8">
    <location>
        <begin position="153"/>
        <end position="162"/>
    </location>
</feature>
<evidence type="ECO:0000256" key="7">
    <source>
        <dbReference type="PIRSR" id="PIRSR601765-1"/>
    </source>
</evidence>
<feature type="binding site" evidence="7">
    <location>
        <position position="218"/>
    </location>
    <ligand>
        <name>Zn(2+)</name>
        <dbReference type="ChEBI" id="CHEBI:29105"/>
    </ligand>
</feature>
<dbReference type="STRING" id="691883.A0A058Z5E5"/>
<feature type="binding site" evidence="7">
    <location>
        <position position="275"/>
    </location>
    <ligand>
        <name>Zn(2+)</name>
        <dbReference type="ChEBI" id="CHEBI:29105"/>
    </ligand>
</feature>
<keyword evidence="4 7" id="KW-0862">Zinc</keyword>
<dbReference type="Pfam" id="PF00484">
    <property type="entry name" value="Pro_CA"/>
    <property type="match status" value="1"/>
</dbReference>
<dbReference type="InterPro" id="IPR036874">
    <property type="entry name" value="Carbonic_anhydrase_sf"/>
</dbReference>
<evidence type="ECO:0000256" key="1">
    <source>
        <dbReference type="ARBA" id="ARBA00006217"/>
    </source>
</evidence>
<comment type="similarity">
    <text evidence="1">Belongs to the beta-class carbonic anhydrase family.</text>
</comment>
<evidence type="ECO:0000313" key="10">
    <source>
        <dbReference type="Proteomes" id="UP000030693"/>
    </source>
</evidence>
<reference evidence="9" key="1">
    <citation type="submission" date="2013-04" db="EMBL/GenBank/DDBJ databases">
        <title>The Genome Sequence of Fonticula alba ATCC 38817.</title>
        <authorList>
            <consortium name="The Broad Institute Genomics Platform"/>
            <person name="Russ C."/>
            <person name="Cuomo C."/>
            <person name="Burger G."/>
            <person name="Gray M.W."/>
            <person name="Holland P.W.H."/>
            <person name="King N."/>
            <person name="Lang F.B.F."/>
            <person name="Roger A.J."/>
            <person name="Ruiz-Trillo I."/>
            <person name="Brown M."/>
            <person name="Walker B."/>
            <person name="Young S."/>
            <person name="Zeng Q."/>
            <person name="Gargeya S."/>
            <person name="Fitzgerald M."/>
            <person name="Haas B."/>
            <person name="Abouelleil A."/>
            <person name="Allen A.W."/>
            <person name="Alvarado L."/>
            <person name="Arachchi H.M."/>
            <person name="Berlin A.M."/>
            <person name="Chapman S.B."/>
            <person name="Gainer-Dewar J."/>
            <person name="Goldberg J."/>
            <person name="Griggs A."/>
            <person name="Gujja S."/>
            <person name="Hansen M."/>
            <person name="Howarth C."/>
            <person name="Imamovic A."/>
            <person name="Ireland A."/>
            <person name="Larimer J."/>
            <person name="McCowan C."/>
            <person name="Murphy C."/>
            <person name="Pearson M."/>
            <person name="Poon T.W."/>
            <person name="Priest M."/>
            <person name="Roberts A."/>
            <person name="Saif S."/>
            <person name="Shea T."/>
            <person name="Sisk P."/>
            <person name="Sykes S."/>
            <person name="Wortman J."/>
            <person name="Nusbaum C."/>
            <person name="Birren B."/>
        </authorList>
    </citation>
    <scope>NUCLEOTIDE SEQUENCE [LARGE SCALE GENOMIC DNA]</scope>
    <source>
        <strain evidence="9">ATCC 38817</strain>
    </source>
</reference>
<comment type="cofactor">
    <cofactor evidence="7">
        <name>Zn(2+)</name>
        <dbReference type="ChEBI" id="CHEBI:29105"/>
    </cofactor>
    <text evidence="7">Binds 1 zinc ion per subunit.</text>
</comment>
<accession>A0A058Z5E5</accession>
<dbReference type="SUPFAM" id="SSF53056">
    <property type="entry name" value="beta-carbonic anhydrase, cab"/>
    <property type="match status" value="1"/>
</dbReference>
<dbReference type="OrthoDB" id="10248475at2759"/>